<keyword evidence="1" id="KW-0285">Flavoprotein</keyword>
<evidence type="ECO:0000313" key="5">
    <source>
        <dbReference type="Proteomes" id="UP000052268"/>
    </source>
</evidence>
<dbReference type="PRINTS" id="PR00411">
    <property type="entry name" value="PNDRDTASEI"/>
</dbReference>
<dbReference type="GO" id="GO:0050660">
    <property type="term" value="F:flavin adenine dinucleotide binding"/>
    <property type="evidence" value="ECO:0007669"/>
    <property type="project" value="InterPro"/>
</dbReference>
<keyword evidence="4" id="KW-0503">Monooxygenase</keyword>
<protein>
    <submittedName>
        <fullName evidence="4">Monooxygenase</fullName>
    </submittedName>
</protein>
<accession>A0A0J7XLR7</accession>
<evidence type="ECO:0000256" key="3">
    <source>
        <dbReference type="ARBA" id="ARBA00023002"/>
    </source>
</evidence>
<dbReference type="Gene3D" id="3.50.50.60">
    <property type="entry name" value="FAD/NAD(P)-binding domain"/>
    <property type="match status" value="3"/>
</dbReference>
<dbReference type="SUPFAM" id="SSF51905">
    <property type="entry name" value="FAD/NAD(P)-binding domain"/>
    <property type="match status" value="2"/>
</dbReference>
<name>A0A0J7XLR7_9SPHN</name>
<proteinExistence type="predicted"/>
<comment type="caution">
    <text evidence="4">The sequence shown here is derived from an EMBL/GenBank/DDBJ whole genome shotgun (WGS) entry which is preliminary data.</text>
</comment>
<dbReference type="Proteomes" id="UP000052268">
    <property type="component" value="Unassembled WGS sequence"/>
</dbReference>
<gene>
    <name evidence="4" type="ORF">V474_02965</name>
</gene>
<dbReference type="InterPro" id="IPR036188">
    <property type="entry name" value="FAD/NAD-bd_sf"/>
</dbReference>
<sequence>MQDVASGGLRTIIIGAGMAGLLAAIRLKQRGESDFVIYEKGTSVGGTWRENTYPGIACDTPAHSYSYSFALNPEWSAFYAPGEEIRGYFERMTDRYDLAAHIRFNTEIAACEWRDGQWHVTTKAGDIDQAQVLVAATGVLHHPHIPDIAGLADFERPWFHSARWDHSVPVDGKRIGVIGNGSTGVQIVSALARRAARLVHFQRSPQWIMPAIDKTYTNEEKLDFRTDPAAIENVRNGPETQARRNRFTSAIIDAESTELAEIEDIVARNLEDSVRDPALREKLRPNYRAACKRLVFSSRYYDAVQQPAVYVETGAIERIEPTGVRMKDGTFHELDVLALATGFKVDQFVRPMTVRGVGGLDLEDLWAEGPRAHYAVTVPGFPNLCLLNGPTGPVGNFSLIDIAEKQWGYFDQLLDQVRAGRCQGIAPRIEALERYEVARDEAAGRTVFASGCTSWYLNEKGVPQVWPWSYGHFIECMAAPRLEDFELVGAG</sequence>
<dbReference type="PANTHER" id="PTHR42877">
    <property type="entry name" value="L-ORNITHINE N(5)-MONOOXYGENASE-RELATED"/>
    <property type="match status" value="1"/>
</dbReference>
<dbReference type="EMBL" id="JACU01000010">
    <property type="protein sequence ID" value="KMS52028.1"/>
    <property type="molecule type" value="Genomic_DNA"/>
</dbReference>
<evidence type="ECO:0000313" key="4">
    <source>
        <dbReference type="EMBL" id="KMS52028.1"/>
    </source>
</evidence>
<dbReference type="InterPro" id="IPR020946">
    <property type="entry name" value="Flavin_mOase-like"/>
</dbReference>
<dbReference type="GO" id="GO:0004499">
    <property type="term" value="F:N,N-dimethylaniline monooxygenase activity"/>
    <property type="evidence" value="ECO:0007669"/>
    <property type="project" value="InterPro"/>
</dbReference>
<evidence type="ECO:0000256" key="1">
    <source>
        <dbReference type="ARBA" id="ARBA00022630"/>
    </source>
</evidence>
<dbReference type="OrthoDB" id="312624at2"/>
<reference evidence="4 5" key="1">
    <citation type="journal article" date="2015" name="G3 (Bethesda)">
        <title>Insights into Ongoing Evolution of the Hexachlorocyclohexane Catabolic Pathway from Comparative Genomics of Ten Sphingomonadaceae Strains.</title>
        <authorList>
            <person name="Pearce S.L."/>
            <person name="Oakeshott J.G."/>
            <person name="Pandey G."/>
        </authorList>
    </citation>
    <scope>NUCLEOTIDE SEQUENCE [LARGE SCALE GENOMIC DNA]</scope>
    <source>
        <strain evidence="4 5">LL02</strain>
    </source>
</reference>
<organism evidence="4 5">
    <name type="scientific">Novosphingobium barchaimii LL02</name>
    <dbReference type="NCBI Taxonomy" id="1114963"/>
    <lineage>
        <taxon>Bacteria</taxon>
        <taxon>Pseudomonadati</taxon>
        <taxon>Pseudomonadota</taxon>
        <taxon>Alphaproteobacteria</taxon>
        <taxon>Sphingomonadales</taxon>
        <taxon>Sphingomonadaceae</taxon>
        <taxon>Novosphingobium</taxon>
    </lineage>
</organism>
<keyword evidence="2" id="KW-0274">FAD</keyword>
<dbReference type="PRINTS" id="PR00368">
    <property type="entry name" value="FADPNR"/>
</dbReference>
<dbReference type="GO" id="GO:0050661">
    <property type="term" value="F:NADP binding"/>
    <property type="evidence" value="ECO:0007669"/>
    <property type="project" value="InterPro"/>
</dbReference>
<dbReference type="InterPro" id="IPR051209">
    <property type="entry name" value="FAD-bind_Monooxygenase_sf"/>
</dbReference>
<dbReference type="PANTHER" id="PTHR42877:SF4">
    <property type="entry name" value="FAD_NAD(P)-BINDING DOMAIN-CONTAINING PROTEIN-RELATED"/>
    <property type="match status" value="1"/>
</dbReference>
<keyword evidence="5" id="KW-1185">Reference proteome</keyword>
<dbReference type="Pfam" id="PF00743">
    <property type="entry name" value="FMO-like"/>
    <property type="match status" value="1"/>
</dbReference>
<dbReference type="AlphaFoldDB" id="A0A0J7XLR7"/>
<evidence type="ECO:0000256" key="2">
    <source>
        <dbReference type="ARBA" id="ARBA00022827"/>
    </source>
</evidence>
<dbReference type="RefSeq" id="WP_059153179.1">
    <property type="nucleotide sequence ID" value="NZ_KQ130457.1"/>
</dbReference>
<keyword evidence="3" id="KW-0560">Oxidoreductase</keyword>
<dbReference type="PATRIC" id="fig|1114963.3.peg.4217"/>